<reference evidence="3 4" key="1">
    <citation type="submission" date="2023-07" db="EMBL/GenBank/DDBJ databases">
        <title>Genomic Encyclopedia of Type Strains, Phase IV (KMG-IV): sequencing the most valuable type-strain genomes for metagenomic binning, comparative biology and taxonomic classification.</title>
        <authorList>
            <person name="Goeker M."/>
        </authorList>
    </citation>
    <scope>NUCLEOTIDE SEQUENCE [LARGE SCALE GENOMIC DNA]</scope>
    <source>
        <strain evidence="3 4">DSM 19013</strain>
    </source>
</reference>
<name>A0ABU0HZ70_9HYPH</name>
<feature type="domain" description="PilZ" evidence="2">
    <location>
        <begin position="3"/>
        <end position="85"/>
    </location>
</feature>
<dbReference type="InterPro" id="IPR009875">
    <property type="entry name" value="PilZ_domain"/>
</dbReference>
<dbReference type="SUPFAM" id="SSF141371">
    <property type="entry name" value="PilZ domain-like"/>
    <property type="match status" value="1"/>
</dbReference>
<organism evidence="3 4">
    <name type="scientific">Methylobacterium aerolatum</name>
    <dbReference type="NCBI Taxonomy" id="418708"/>
    <lineage>
        <taxon>Bacteria</taxon>
        <taxon>Pseudomonadati</taxon>
        <taxon>Pseudomonadota</taxon>
        <taxon>Alphaproteobacteria</taxon>
        <taxon>Hyphomicrobiales</taxon>
        <taxon>Methylobacteriaceae</taxon>
        <taxon>Methylobacterium</taxon>
    </lineage>
</organism>
<protein>
    <recommendedName>
        <fullName evidence="2">PilZ domain-containing protein</fullName>
    </recommendedName>
</protein>
<sequence length="104" mass="11552">MDERRQDARRRVCLGGLIEAAAFLPEIPCTLRNVSLTGAQVRVAPGAILPERIVLSVPSRGEQRLAELVWREGELAGFRFQEAREKPADRPPSAARPRGDETLH</sequence>
<evidence type="ECO:0000313" key="4">
    <source>
        <dbReference type="Proteomes" id="UP001231124"/>
    </source>
</evidence>
<gene>
    <name evidence="3" type="ORF">QO012_001265</name>
</gene>
<evidence type="ECO:0000313" key="3">
    <source>
        <dbReference type="EMBL" id="MDQ0446774.1"/>
    </source>
</evidence>
<comment type="caution">
    <text evidence="3">The sequence shown here is derived from an EMBL/GenBank/DDBJ whole genome shotgun (WGS) entry which is preliminary data.</text>
</comment>
<keyword evidence="4" id="KW-1185">Reference proteome</keyword>
<evidence type="ECO:0000256" key="1">
    <source>
        <dbReference type="SAM" id="MobiDB-lite"/>
    </source>
</evidence>
<dbReference type="Proteomes" id="UP001231124">
    <property type="component" value="Unassembled WGS sequence"/>
</dbReference>
<feature type="region of interest" description="Disordered" evidence="1">
    <location>
        <begin position="81"/>
        <end position="104"/>
    </location>
</feature>
<dbReference type="EMBL" id="JAUSVP010000003">
    <property type="protein sequence ID" value="MDQ0446774.1"/>
    <property type="molecule type" value="Genomic_DNA"/>
</dbReference>
<evidence type="ECO:0000259" key="2">
    <source>
        <dbReference type="Pfam" id="PF07238"/>
    </source>
</evidence>
<accession>A0ABU0HZ70</accession>
<proteinExistence type="predicted"/>
<dbReference type="Pfam" id="PF07238">
    <property type="entry name" value="PilZ"/>
    <property type="match status" value="1"/>
</dbReference>
<dbReference type="RefSeq" id="WP_238201555.1">
    <property type="nucleotide sequence ID" value="NZ_BPQE01000004.1"/>
</dbReference>